<feature type="chain" id="PRO_5003488270" evidence="2">
    <location>
        <begin position="23"/>
        <end position="188"/>
    </location>
</feature>
<accession>G6EGX8</accession>
<keyword evidence="1" id="KW-0812">Transmembrane</keyword>
<keyword evidence="1" id="KW-0472">Membrane</keyword>
<keyword evidence="4" id="KW-1185">Reference proteome</keyword>
<dbReference type="KEGG" id="npn:JI59_21015"/>
<dbReference type="PATRIC" id="fig|1088721.3.peg.3550"/>
<dbReference type="EMBL" id="AGFM01000058">
    <property type="protein sequence ID" value="EHJ59267.1"/>
    <property type="molecule type" value="Genomic_DNA"/>
</dbReference>
<protein>
    <submittedName>
        <fullName evidence="3">Putative urease/membrane protein</fullName>
    </submittedName>
</protein>
<organism evidence="3 4">
    <name type="scientific">Novosphingobium pentaromativorans US6-1</name>
    <dbReference type="NCBI Taxonomy" id="1088721"/>
    <lineage>
        <taxon>Bacteria</taxon>
        <taxon>Pseudomonadati</taxon>
        <taxon>Pseudomonadota</taxon>
        <taxon>Alphaproteobacteria</taxon>
        <taxon>Sphingomonadales</taxon>
        <taxon>Sphingomonadaceae</taxon>
        <taxon>Novosphingobium</taxon>
    </lineage>
</organism>
<dbReference type="InterPro" id="IPR007038">
    <property type="entry name" value="HupE_UreJ"/>
</dbReference>
<evidence type="ECO:0000313" key="3">
    <source>
        <dbReference type="EMBL" id="EHJ59267.1"/>
    </source>
</evidence>
<feature type="transmembrane region" description="Helical" evidence="1">
    <location>
        <begin position="169"/>
        <end position="187"/>
    </location>
</feature>
<gene>
    <name evidence="3" type="ORF">NSU_3599</name>
</gene>
<dbReference type="PIRSF" id="PIRSF016919">
    <property type="entry name" value="HupE_UreJ"/>
    <property type="match status" value="1"/>
</dbReference>
<feature type="transmembrane region" description="Helical" evidence="1">
    <location>
        <begin position="38"/>
        <end position="59"/>
    </location>
</feature>
<dbReference type="Pfam" id="PF04955">
    <property type="entry name" value="HupE_UreJ"/>
    <property type="match status" value="1"/>
</dbReference>
<reference evidence="3 4" key="1">
    <citation type="journal article" date="2012" name="J. Bacteriol.">
        <title>Genome sequence of benzo(a)pyrene-degrading bacterium Novosphingobium pentaromativorans US6-1.</title>
        <authorList>
            <person name="Luo Y.R."/>
            <person name="Kang S.G."/>
            <person name="Kim S.J."/>
            <person name="Kim M.R."/>
            <person name="Li N."/>
            <person name="Lee J.H."/>
            <person name="Kwon K.K."/>
        </authorList>
    </citation>
    <scope>NUCLEOTIDE SEQUENCE [LARGE SCALE GENOMIC DNA]</scope>
    <source>
        <strain evidence="3 4">US6-1</strain>
    </source>
</reference>
<proteinExistence type="predicted"/>
<feature type="transmembrane region" description="Helical" evidence="1">
    <location>
        <begin position="89"/>
        <end position="106"/>
    </location>
</feature>
<name>G6EGX8_9SPHN</name>
<dbReference type="eggNOG" id="COG2370">
    <property type="taxonomic scope" value="Bacteria"/>
</dbReference>
<keyword evidence="2" id="KW-0732">Signal</keyword>
<dbReference type="RefSeq" id="WP_007014507.1">
    <property type="nucleotide sequence ID" value="NZ_AGFM01000058.1"/>
</dbReference>
<dbReference type="AlphaFoldDB" id="G6EGX8"/>
<feature type="signal peptide" evidence="2">
    <location>
        <begin position="1"/>
        <end position="22"/>
    </location>
</feature>
<evidence type="ECO:0000313" key="4">
    <source>
        <dbReference type="Proteomes" id="UP000004030"/>
    </source>
</evidence>
<feature type="transmembrane region" description="Helical" evidence="1">
    <location>
        <begin position="64"/>
        <end position="83"/>
    </location>
</feature>
<keyword evidence="1" id="KW-1133">Transmembrane helix</keyword>
<evidence type="ECO:0000256" key="2">
    <source>
        <dbReference type="SAM" id="SignalP"/>
    </source>
</evidence>
<evidence type="ECO:0000256" key="1">
    <source>
        <dbReference type="SAM" id="Phobius"/>
    </source>
</evidence>
<feature type="transmembrane region" description="Helical" evidence="1">
    <location>
        <begin position="113"/>
        <end position="132"/>
    </location>
</feature>
<sequence>MKRLVSTLALAGLSLAPELALAHPGHGNGAFASGLLHPLTGADHLAAMLLVGLGAAVFLKRSGWVLPLAFLGGLTFGFVTGTWLPGSAAEAGIMASLVVLGLAAAFQVRTPAAIAAFLVAAFGYAHGASHGIEMPHDASPALFAGGFLATSALLHFGGYALARVLPNPALRLIGAGSAGFGLVLAGIS</sequence>
<comment type="caution">
    <text evidence="3">The sequence shown here is derived from an EMBL/GenBank/DDBJ whole genome shotgun (WGS) entry which is preliminary data.</text>
</comment>
<feature type="transmembrane region" description="Helical" evidence="1">
    <location>
        <begin position="138"/>
        <end position="162"/>
    </location>
</feature>
<dbReference type="OrthoDB" id="9808192at2"/>
<dbReference type="Proteomes" id="UP000004030">
    <property type="component" value="Unassembled WGS sequence"/>
</dbReference>